<sequence length="368" mass="41347">MSNGATEALKYLKEEAYLNGTARLQRYPEHKFFGYFCSYFPEELILAAELEPIRLFPDNYQSTPAELPGYCCSLARGTLEMEIERKWHDLSGVGFTHTCDTMQCLSGVWACSGHTPSLNLVPPVMLTALGAAQYYFSELETLVKQFALLTDKEITHSQLRTAIDLCNQVRELASQLDSLRPQLPSQLISALLRAGQVMPRSIFCEVLGACLPEIRKMAAPEEHKLGVLLTGAILENDHLFAMIEDLGGRVVADDTCSGYRHYAGQRFASSDNPLRDIVQRYSTMPPCPCKNKNLNERLDYIERLALERKAKAAIIVIRKYCEPHAWDSVSLLKCLQNRGLRTLCLELEGANVGGQERTRLQAFLESMM</sequence>
<dbReference type="GO" id="GO:0016836">
    <property type="term" value="F:hydro-lyase activity"/>
    <property type="evidence" value="ECO:0007669"/>
    <property type="project" value="UniProtKB-ARBA"/>
</dbReference>
<dbReference type="AlphaFoldDB" id="I4D634"/>
<evidence type="ECO:0000256" key="1">
    <source>
        <dbReference type="ARBA" id="ARBA00001966"/>
    </source>
</evidence>
<evidence type="ECO:0000256" key="4">
    <source>
        <dbReference type="ARBA" id="ARBA00023004"/>
    </source>
</evidence>
<protein>
    <submittedName>
        <fullName evidence="6">Benzoyl-CoA reductase/2-hydroxyglutaryl-CoA dehydratase subunit, BcrC/BadD/HgdB</fullName>
    </submittedName>
</protein>
<dbReference type="InterPro" id="IPR010327">
    <property type="entry name" value="FldB/FldC_alpha/beta"/>
</dbReference>
<gene>
    <name evidence="6" type="ordered locus">Desaci_2303</name>
</gene>
<dbReference type="GO" id="GO:0046872">
    <property type="term" value="F:metal ion binding"/>
    <property type="evidence" value="ECO:0007669"/>
    <property type="project" value="UniProtKB-KW"/>
</dbReference>
<reference evidence="6 7" key="1">
    <citation type="journal article" date="2012" name="J. Bacteriol.">
        <title>Complete genome sequences of Desulfosporosinus orientis DSM765T, Desulfosporosinus youngiae DSM17734T, Desulfosporosinus meridiei DSM13257T, and Desulfosporosinus acidiphilus DSM22704T.</title>
        <authorList>
            <person name="Pester M."/>
            <person name="Brambilla E."/>
            <person name="Alazard D."/>
            <person name="Rattei T."/>
            <person name="Weinmaier T."/>
            <person name="Han J."/>
            <person name="Lucas S."/>
            <person name="Lapidus A."/>
            <person name="Cheng J.F."/>
            <person name="Goodwin L."/>
            <person name="Pitluck S."/>
            <person name="Peters L."/>
            <person name="Ovchinnikova G."/>
            <person name="Teshima H."/>
            <person name="Detter J.C."/>
            <person name="Han C.S."/>
            <person name="Tapia R."/>
            <person name="Land M.L."/>
            <person name="Hauser L."/>
            <person name="Kyrpides N.C."/>
            <person name="Ivanova N.N."/>
            <person name="Pagani I."/>
            <person name="Huntmann M."/>
            <person name="Wei C.L."/>
            <person name="Davenport K.W."/>
            <person name="Daligault H."/>
            <person name="Chain P.S."/>
            <person name="Chen A."/>
            <person name="Mavromatis K."/>
            <person name="Markowitz V."/>
            <person name="Szeto E."/>
            <person name="Mikhailova N."/>
            <person name="Pati A."/>
            <person name="Wagner M."/>
            <person name="Woyke T."/>
            <person name="Ollivier B."/>
            <person name="Klenk H.P."/>
            <person name="Spring S."/>
            <person name="Loy A."/>
        </authorList>
    </citation>
    <scope>NUCLEOTIDE SEQUENCE [LARGE SCALE GENOMIC DNA]</scope>
    <source>
        <strain evidence="7">DSM 22704 / JCM 16185 / SJ4</strain>
    </source>
</reference>
<comment type="cofactor">
    <cofactor evidence="1">
        <name>[4Fe-4S] cluster</name>
        <dbReference type="ChEBI" id="CHEBI:49883"/>
    </cofactor>
</comment>
<dbReference type="EMBL" id="CP003639">
    <property type="protein sequence ID" value="AFM41258.1"/>
    <property type="molecule type" value="Genomic_DNA"/>
</dbReference>
<evidence type="ECO:0000256" key="5">
    <source>
        <dbReference type="ARBA" id="ARBA00023014"/>
    </source>
</evidence>
<dbReference type="Pfam" id="PF06050">
    <property type="entry name" value="HGD-D"/>
    <property type="match status" value="1"/>
</dbReference>
<keyword evidence="5" id="KW-0411">Iron-sulfur</keyword>
<dbReference type="STRING" id="646529.Desaci_2303"/>
<dbReference type="PANTHER" id="PTHR30548">
    <property type="entry name" value="2-HYDROXYGLUTARYL-COA DEHYDRATASE, D-COMPONENT-RELATED"/>
    <property type="match status" value="1"/>
</dbReference>
<dbReference type="GO" id="GO:0051536">
    <property type="term" value="F:iron-sulfur cluster binding"/>
    <property type="evidence" value="ECO:0007669"/>
    <property type="project" value="UniProtKB-KW"/>
</dbReference>
<name>I4D634_DESAJ</name>
<dbReference type="PANTHER" id="PTHR30548:SF5">
    <property type="entry name" value="SUBUNIT OF OXYGEN-SENSITIVE 2-HYDROXYISOCAPROYL-COA DEHYDRATASE"/>
    <property type="match status" value="1"/>
</dbReference>
<keyword evidence="7" id="KW-1185">Reference proteome</keyword>
<dbReference type="OrthoDB" id="355459at2"/>
<keyword evidence="3" id="KW-0479">Metal-binding</keyword>
<organism evidence="6 7">
    <name type="scientific">Desulfosporosinus acidiphilus (strain DSM 22704 / JCM 16185 / SJ4)</name>
    <dbReference type="NCBI Taxonomy" id="646529"/>
    <lineage>
        <taxon>Bacteria</taxon>
        <taxon>Bacillati</taxon>
        <taxon>Bacillota</taxon>
        <taxon>Clostridia</taxon>
        <taxon>Eubacteriales</taxon>
        <taxon>Desulfitobacteriaceae</taxon>
        <taxon>Desulfosporosinus</taxon>
    </lineage>
</organism>
<evidence type="ECO:0000313" key="6">
    <source>
        <dbReference type="EMBL" id="AFM41258.1"/>
    </source>
</evidence>
<comment type="similarity">
    <text evidence="2">Belongs to the FldB/FldC dehydratase alpha/beta subunit family.</text>
</comment>
<proteinExistence type="inferred from homology"/>
<evidence type="ECO:0000256" key="3">
    <source>
        <dbReference type="ARBA" id="ARBA00022723"/>
    </source>
</evidence>
<dbReference type="Gene3D" id="1.20.1270.370">
    <property type="match status" value="1"/>
</dbReference>
<dbReference type="eggNOG" id="COG1775">
    <property type="taxonomic scope" value="Bacteria"/>
</dbReference>
<evidence type="ECO:0000256" key="2">
    <source>
        <dbReference type="ARBA" id="ARBA00005806"/>
    </source>
</evidence>
<keyword evidence="4" id="KW-0408">Iron</keyword>
<dbReference type="KEGG" id="dai:Desaci_2303"/>
<dbReference type="Proteomes" id="UP000002892">
    <property type="component" value="Chromosome"/>
</dbReference>
<evidence type="ECO:0000313" key="7">
    <source>
        <dbReference type="Proteomes" id="UP000002892"/>
    </source>
</evidence>
<dbReference type="RefSeq" id="WP_014827261.1">
    <property type="nucleotide sequence ID" value="NC_018068.1"/>
</dbReference>
<dbReference type="Gene3D" id="3.40.50.11900">
    <property type="match status" value="1"/>
</dbReference>
<dbReference type="HOGENOM" id="CLU_053697_0_0_9"/>
<dbReference type="Gene3D" id="3.40.50.11890">
    <property type="match status" value="1"/>
</dbReference>
<accession>I4D634</accession>